<keyword evidence="2" id="KW-1185">Reference proteome</keyword>
<organism evidence="1 2">
    <name type="scientific">Catenuloplanes nepalensis</name>
    <dbReference type="NCBI Taxonomy" id="587533"/>
    <lineage>
        <taxon>Bacteria</taxon>
        <taxon>Bacillati</taxon>
        <taxon>Actinomycetota</taxon>
        <taxon>Actinomycetes</taxon>
        <taxon>Micromonosporales</taxon>
        <taxon>Micromonosporaceae</taxon>
        <taxon>Catenuloplanes</taxon>
    </lineage>
</organism>
<name>A0ABT9MUA4_9ACTN</name>
<gene>
    <name evidence="1" type="ORF">J2S43_003480</name>
</gene>
<comment type="caution">
    <text evidence="1">The sequence shown here is derived from an EMBL/GenBank/DDBJ whole genome shotgun (WGS) entry which is preliminary data.</text>
</comment>
<proteinExistence type="predicted"/>
<sequence length="147" mass="16174">MIDGDRTLPAVLEQAHRYWLAEFQHWHDFEPDDMSGVTVPAGWPGFWIRQPDAGVEDQPIVFLGSEGEIAVIAQNLGDYLWLLAGGVGPLEPIHGSEGDPKPIPILITLAQQYTGIAERPVEAVLATARTRVPELTAFIESVCRYAD</sequence>
<reference evidence="1 2" key="1">
    <citation type="submission" date="2023-07" db="EMBL/GenBank/DDBJ databases">
        <title>Sequencing the genomes of 1000 actinobacteria strains.</title>
        <authorList>
            <person name="Klenk H.-P."/>
        </authorList>
    </citation>
    <scope>NUCLEOTIDE SEQUENCE [LARGE SCALE GENOMIC DNA]</scope>
    <source>
        <strain evidence="1 2">DSM 44710</strain>
    </source>
</reference>
<protein>
    <recommendedName>
        <fullName evidence="3">SMI1/KNR4 family protein</fullName>
    </recommendedName>
</protein>
<evidence type="ECO:0008006" key="3">
    <source>
        <dbReference type="Google" id="ProtNLM"/>
    </source>
</evidence>
<dbReference type="Proteomes" id="UP001240984">
    <property type="component" value="Unassembled WGS sequence"/>
</dbReference>
<accession>A0ABT9MUA4</accession>
<evidence type="ECO:0000313" key="1">
    <source>
        <dbReference type="EMBL" id="MDP9794968.1"/>
    </source>
</evidence>
<dbReference type="EMBL" id="JAUSRA010000001">
    <property type="protein sequence ID" value="MDP9794968.1"/>
    <property type="molecule type" value="Genomic_DNA"/>
</dbReference>
<evidence type="ECO:0000313" key="2">
    <source>
        <dbReference type="Proteomes" id="UP001240984"/>
    </source>
</evidence>
<dbReference type="RefSeq" id="WP_306830388.1">
    <property type="nucleotide sequence ID" value="NZ_JAUSRA010000001.1"/>
</dbReference>